<dbReference type="HAMAP" id="MF_00141">
    <property type="entry name" value="EF_P"/>
    <property type="match status" value="1"/>
</dbReference>
<dbReference type="InterPro" id="IPR011768">
    <property type="entry name" value="Transl_elongation_fac_P"/>
</dbReference>
<evidence type="ECO:0000259" key="11">
    <source>
        <dbReference type="SMART" id="SM00841"/>
    </source>
</evidence>
<dbReference type="CDD" id="cd04470">
    <property type="entry name" value="S1_EF-P_repeat_1"/>
    <property type="match status" value="1"/>
</dbReference>
<sequence length="185" mass="20616">MISVNDFRTGVTVEIDNDVWSVVDFQHVKPGKGAAFVRAKLKNGRTGAVVERTFNAGEKLPKAHVDRREMQYLYMSDGMYNLMDNENYEQIELSAEQMGDATKFLKENMNIAVMFFQGTVIGIDLPMSVELTVVETDPGVRGDTATGGNKPAKLETGHIVRVPLFINIGEVLRIDTRTGDYIERA</sequence>
<keyword evidence="4 8" id="KW-0963">Cytoplasm</keyword>
<dbReference type="InterPro" id="IPR020599">
    <property type="entry name" value="Transl_elong_fac_P/YeiP"/>
</dbReference>
<dbReference type="Gene3D" id="2.40.50.140">
    <property type="entry name" value="Nucleic acid-binding proteins"/>
    <property type="match status" value="2"/>
</dbReference>
<dbReference type="RefSeq" id="WP_021170048.1">
    <property type="nucleotide sequence ID" value="NZ_CTRP01000014.1"/>
</dbReference>
<dbReference type="InterPro" id="IPR014722">
    <property type="entry name" value="Rib_uL2_dom2"/>
</dbReference>
<evidence type="ECO:0000256" key="4">
    <source>
        <dbReference type="ARBA" id="ARBA00022490"/>
    </source>
</evidence>
<reference evidence="14" key="1">
    <citation type="submission" date="2015-03" db="EMBL/GenBank/DDBJ databases">
        <authorList>
            <person name="Nijsse Bart"/>
        </authorList>
    </citation>
    <scope>NUCLEOTIDE SEQUENCE [LARGE SCALE GENOMIC DNA]</scope>
</reference>
<dbReference type="SMART" id="SM00841">
    <property type="entry name" value="Elong-fact-P_C"/>
    <property type="match status" value="1"/>
</dbReference>
<dbReference type="SMART" id="SM01185">
    <property type="entry name" value="EFP"/>
    <property type="match status" value="1"/>
</dbReference>
<dbReference type="SUPFAM" id="SSF50249">
    <property type="entry name" value="Nucleic acid-binding proteins"/>
    <property type="match status" value="2"/>
</dbReference>
<dbReference type="FunFam" id="2.30.30.30:FF:000003">
    <property type="entry name" value="Elongation factor P"/>
    <property type="match status" value="1"/>
</dbReference>
<name>A0A0U1L315_9FIRM</name>
<dbReference type="Pfam" id="PF08207">
    <property type="entry name" value="EFP_N"/>
    <property type="match status" value="1"/>
</dbReference>
<dbReference type="InterPro" id="IPR013185">
    <property type="entry name" value="Transl_elong_KOW-like"/>
</dbReference>
<dbReference type="PANTHER" id="PTHR30053">
    <property type="entry name" value="ELONGATION FACTOR P"/>
    <property type="match status" value="1"/>
</dbReference>
<dbReference type="PANTHER" id="PTHR30053:SF12">
    <property type="entry name" value="ELONGATION FACTOR P (EF-P) FAMILY PROTEIN"/>
    <property type="match status" value="1"/>
</dbReference>
<keyword evidence="6 8" id="KW-0648">Protein biosynthesis</keyword>
<comment type="similarity">
    <text evidence="3 8 10">Belongs to the elongation factor P family.</text>
</comment>
<evidence type="ECO:0000256" key="2">
    <source>
        <dbReference type="ARBA" id="ARBA00004815"/>
    </source>
</evidence>
<proteinExistence type="inferred from homology"/>
<dbReference type="Proteomes" id="UP000049855">
    <property type="component" value="Unassembled WGS sequence"/>
</dbReference>
<evidence type="ECO:0000256" key="8">
    <source>
        <dbReference type="HAMAP-Rule" id="MF_00141"/>
    </source>
</evidence>
<dbReference type="UniPathway" id="UPA00345"/>
<dbReference type="InterPro" id="IPR001059">
    <property type="entry name" value="Transl_elong_P/YeiP_cen"/>
</dbReference>
<dbReference type="EMBL" id="CTRP01000014">
    <property type="protein sequence ID" value="CQR74046.1"/>
    <property type="molecule type" value="Genomic_DNA"/>
</dbReference>
<dbReference type="Pfam" id="PF09285">
    <property type="entry name" value="Elong-fact-P_C"/>
    <property type="match status" value="1"/>
</dbReference>
<dbReference type="CDD" id="cd05794">
    <property type="entry name" value="S1_EF-P_repeat_2"/>
    <property type="match status" value="1"/>
</dbReference>
<dbReference type="NCBIfam" id="NF001810">
    <property type="entry name" value="PRK00529.1"/>
    <property type="match status" value="1"/>
</dbReference>
<evidence type="ECO:0000256" key="9">
    <source>
        <dbReference type="NCBIfam" id="TIGR00038"/>
    </source>
</evidence>
<evidence type="ECO:0000256" key="7">
    <source>
        <dbReference type="ARBA" id="ARBA00025469"/>
    </source>
</evidence>
<dbReference type="PIRSF" id="PIRSF005901">
    <property type="entry name" value="EF-P"/>
    <property type="match status" value="1"/>
</dbReference>
<feature type="domain" description="Translation elongation factor P/YeiP central" evidence="12">
    <location>
        <begin position="67"/>
        <end position="121"/>
    </location>
</feature>
<evidence type="ECO:0000313" key="14">
    <source>
        <dbReference type="Proteomes" id="UP000049855"/>
    </source>
</evidence>
<evidence type="ECO:0000256" key="6">
    <source>
        <dbReference type="ARBA" id="ARBA00022917"/>
    </source>
</evidence>
<feature type="domain" description="Elongation factor P C-terminal" evidence="11">
    <location>
        <begin position="129"/>
        <end position="184"/>
    </location>
</feature>
<comment type="pathway">
    <text evidence="2 8">Protein biosynthesis; polypeptide chain elongation.</text>
</comment>
<dbReference type="SUPFAM" id="SSF50104">
    <property type="entry name" value="Translation proteins SH3-like domain"/>
    <property type="match status" value="1"/>
</dbReference>
<dbReference type="GO" id="GO:0043043">
    <property type="term" value="P:peptide biosynthetic process"/>
    <property type="evidence" value="ECO:0007669"/>
    <property type="project" value="InterPro"/>
</dbReference>
<evidence type="ECO:0000256" key="1">
    <source>
        <dbReference type="ARBA" id="ARBA00004496"/>
    </source>
</evidence>
<dbReference type="InterPro" id="IPR015365">
    <property type="entry name" value="Elong-fact-P_C"/>
</dbReference>
<evidence type="ECO:0000256" key="5">
    <source>
        <dbReference type="ARBA" id="ARBA00022768"/>
    </source>
</evidence>
<dbReference type="NCBIfam" id="TIGR00038">
    <property type="entry name" value="efp"/>
    <property type="match status" value="1"/>
</dbReference>
<evidence type="ECO:0000313" key="13">
    <source>
        <dbReference type="EMBL" id="CQR74046.1"/>
    </source>
</evidence>
<keyword evidence="14" id="KW-1185">Reference proteome</keyword>
<evidence type="ECO:0000256" key="3">
    <source>
        <dbReference type="ARBA" id="ARBA00009479"/>
    </source>
</evidence>
<evidence type="ECO:0000256" key="10">
    <source>
        <dbReference type="RuleBase" id="RU004389"/>
    </source>
</evidence>
<protein>
    <recommendedName>
        <fullName evidence="8 9">Elongation factor P</fullName>
        <shortName evidence="8">EF-P</shortName>
    </recommendedName>
</protein>
<dbReference type="FunFam" id="2.40.50.140:FF:000009">
    <property type="entry name" value="Elongation factor P"/>
    <property type="match status" value="1"/>
</dbReference>
<dbReference type="Pfam" id="PF01132">
    <property type="entry name" value="EFP"/>
    <property type="match status" value="1"/>
</dbReference>
<dbReference type="AlphaFoldDB" id="A0A0U1L315"/>
<keyword evidence="5 8" id="KW-0251">Elongation factor</keyword>
<dbReference type="InterPro" id="IPR008991">
    <property type="entry name" value="Translation_prot_SH3-like_sf"/>
</dbReference>
<comment type="function">
    <text evidence="7 8">Involved in peptide bond synthesis. Stimulates efficient translation and peptide-bond synthesis on native or reconstituted 70S ribosomes in vitro. Probably functions indirectly by altering the affinity of the ribosome for aminoacyl-tRNA, thus increasing their reactivity as acceptors for peptidyl transferase.</text>
</comment>
<comment type="subcellular location">
    <subcellularLocation>
        <location evidence="1 8">Cytoplasm</location>
    </subcellularLocation>
</comment>
<gene>
    <name evidence="8" type="primary">efp</name>
    <name evidence="13" type="ORF">SpAn4DRAFT_0508</name>
</gene>
<dbReference type="Gene3D" id="2.30.30.30">
    <property type="match status" value="1"/>
</dbReference>
<dbReference type="GO" id="GO:0003746">
    <property type="term" value="F:translation elongation factor activity"/>
    <property type="evidence" value="ECO:0007669"/>
    <property type="project" value="UniProtKB-UniRule"/>
</dbReference>
<evidence type="ECO:0000259" key="12">
    <source>
        <dbReference type="SMART" id="SM01185"/>
    </source>
</evidence>
<dbReference type="FunFam" id="2.40.50.140:FF:000004">
    <property type="entry name" value="Elongation factor P"/>
    <property type="match status" value="1"/>
</dbReference>
<dbReference type="PROSITE" id="PS01275">
    <property type="entry name" value="EFP"/>
    <property type="match status" value="1"/>
</dbReference>
<organism evidence="13 14">
    <name type="scientific">Sporomusa ovata</name>
    <dbReference type="NCBI Taxonomy" id="2378"/>
    <lineage>
        <taxon>Bacteria</taxon>
        <taxon>Bacillati</taxon>
        <taxon>Bacillota</taxon>
        <taxon>Negativicutes</taxon>
        <taxon>Selenomonadales</taxon>
        <taxon>Sporomusaceae</taxon>
        <taxon>Sporomusa</taxon>
    </lineage>
</organism>
<dbReference type="GO" id="GO:0005829">
    <property type="term" value="C:cytosol"/>
    <property type="evidence" value="ECO:0007669"/>
    <property type="project" value="UniProtKB-ARBA"/>
</dbReference>
<dbReference type="InterPro" id="IPR012340">
    <property type="entry name" value="NA-bd_OB-fold"/>
</dbReference>
<accession>A0A0U1L315</accession>
<dbReference type="InterPro" id="IPR013852">
    <property type="entry name" value="Transl_elong_P/YeiP_CS"/>
</dbReference>